<evidence type="ECO:0000313" key="2">
    <source>
        <dbReference type="EMBL" id="KAK3939247.1"/>
    </source>
</evidence>
<comment type="caution">
    <text evidence="2">The sequence shown here is derived from an EMBL/GenBank/DDBJ whole genome shotgun (WGS) entry which is preliminary data.</text>
</comment>
<gene>
    <name evidence="2" type="ORF">QBC46DRAFT_388242</name>
</gene>
<dbReference type="GO" id="GO:0005737">
    <property type="term" value="C:cytoplasm"/>
    <property type="evidence" value="ECO:0007669"/>
    <property type="project" value="TreeGrafter"/>
</dbReference>
<dbReference type="PANTHER" id="PTHR13847:SF213">
    <property type="entry name" value="DEPENDENT OXIDOREDUCTASE, PUTATIVE-RELATED"/>
    <property type="match status" value="1"/>
</dbReference>
<sequence length="541" mass="59078">MGGILSSLASAFKGLKTVIAVLRGLSADYNDLLNRANAPPGLPVSDPTVAYWQEDPPYPELVDIHSPELPECADVVIIGSGITGAAIARTILHESRRQGIKRRVVVCEARTLCSGATGRNGGHIKASPHEVFGRLRKRMEPERAAALVRFQLRHLEALLGLCKDEGIDIAECREVETVDLFVDQKHYEQAIKEVEDLRKWVPEFDMSVWSGTEAQKKFGVNNQIKGAISYKAGALWPYRFVTSIWKQLLDEFPESLSIETSTPVTAVSTGGTMESPYIVSTRRHGVWTRHVVHATNAFASHLVPGLRGKTAGMLAHMSAQSPGNKFPDLNGQRSWSIMYASSGFDYITQRPTVDGVPGNLMLGGGFMQSAKQGVDFIGVYDDSKEDALTNAHNLGVMPTIFGPSNWGYQRGDGDLEADKTWSGVIAIAADFVPLVGRLDARLTGRKINPKTYRSLKGGEKDMVQDEPGEWIAAAFVGDGMVWAWLSGSALGIMLSGSENDDLAPAPGRPSGRLKDWFPEELLPTYERVKKMQLSDLAGEIM</sequence>
<evidence type="ECO:0000259" key="1">
    <source>
        <dbReference type="Pfam" id="PF01266"/>
    </source>
</evidence>
<dbReference type="InterPro" id="IPR006076">
    <property type="entry name" value="FAD-dep_OxRdtase"/>
</dbReference>
<dbReference type="AlphaFoldDB" id="A0AAN6N4X1"/>
<dbReference type="InterPro" id="IPR036188">
    <property type="entry name" value="FAD/NAD-bd_sf"/>
</dbReference>
<organism evidence="2 3">
    <name type="scientific">Diplogelasinospora grovesii</name>
    <dbReference type="NCBI Taxonomy" id="303347"/>
    <lineage>
        <taxon>Eukaryota</taxon>
        <taxon>Fungi</taxon>
        <taxon>Dikarya</taxon>
        <taxon>Ascomycota</taxon>
        <taxon>Pezizomycotina</taxon>
        <taxon>Sordariomycetes</taxon>
        <taxon>Sordariomycetidae</taxon>
        <taxon>Sordariales</taxon>
        <taxon>Diplogelasinosporaceae</taxon>
        <taxon>Diplogelasinospora</taxon>
    </lineage>
</organism>
<dbReference type="PANTHER" id="PTHR13847">
    <property type="entry name" value="SARCOSINE DEHYDROGENASE-RELATED"/>
    <property type="match status" value="1"/>
</dbReference>
<dbReference type="Gene3D" id="3.50.50.60">
    <property type="entry name" value="FAD/NAD(P)-binding domain"/>
    <property type="match status" value="1"/>
</dbReference>
<name>A0AAN6N4X1_9PEZI</name>
<dbReference type="Proteomes" id="UP001303473">
    <property type="component" value="Unassembled WGS sequence"/>
</dbReference>
<protein>
    <submittedName>
        <fullName evidence="2">FAD dependent oxidoreductase-domain-containing protein</fullName>
    </submittedName>
</protein>
<keyword evidence="3" id="KW-1185">Reference proteome</keyword>
<dbReference type="EMBL" id="MU853814">
    <property type="protein sequence ID" value="KAK3939247.1"/>
    <property type="molecule type" value="Genomic_DNA"/>
</dbReference>
<dbReference type="SUPFAM" id="SSF51905">
    <property type="entry name" value="FAD/NAD(P)-binding domain"/>
    <property type="match status" value="1"/>
</dbReference>
<evidence type="ECO:0000313" key="3">
    <source>
        <dbReference type="Proteomes" id="UP001303473"/>
    </source>
</evidence>
<dbReference type="Gene3D" id="3.30.9.10">
    <property type="entry name" value="D-Amino Acid Oxidase, subunit A, domain 2"/>
    <property type="match status" value="1"/>
</dbReference>
<dbReference type="Pfam" id="PF01266">
    <property type="entry name" value="DAO"/>
    <property type="match status" value="1"/>
</dbReference>
<feature type="domain" description="FAD dependent oxidoreductase" evidence="1">
    <location>
        <begin position="74"/>
        <end position="489"/>
    </location>
</feature>
<accession>A0AAN6N4X1</accession>
<reference evidence="3" key="1">
    <citation type="journal article" date="2023" name="Mol. Phylogenet. Evol.">
        <title>Genome-scale phylogeny and comparative genomics of the fungal order Sordariales.</title>
        <authorList>
            <person name="Hensen N."/>
            <person name="Bonometti L."/>
            <person name="Westerberg I."/>
            <person name="Brannstrom I.O."/>
            <person name="Guillou S."/>
            <person name="Cros-Aarteil S."/>
            <person name="Calhoun S."/>
            <person name="Haridas S."/>
            <person name="Kuo A."/>
            <person name="Mondo S."/>
            <person name="Pangilinan J."/>
            <person name="Riley R."/>
            <person name="LaButti K."/>
            <person name="Andreopoulos B."/>
            <person name="Lipzen A."/>
            <person name="Chen C."/>
            <person name="Yan M."/>
            <person name="Daum C."/>
            <person name="Ng V."/>
            <person name="Clum A."/>
            <person name="Steindorff A."/>
            <person name="Ohm R.A."/>
            <person name="Martin F."/>
            <person name="Silar P."/>
            <person name="Natvig D.O."/>
            <person name="Lalanne C."/>
            <person name="Gautier V."/>
            <person name="Ament-Velasquez S.L."/>
            <person name="Kruys A."/>
            <person name="Hutchinson M.I."/>
            <person name="Powell A.J."/>
            <person name="Barry K."/>
            <person name="Miller A.N."/>
            <person name="Grigoriev I.V."/>
            <person name="Debuchy R."/>
            <person name="Gladieux P."/>
            <person name="Hiltunen Thoren M."/>
            <person name="Johannesson H."/>
        </authorList>
    </citation>
    <scope>NUCLEOTIDE SEQUENCE [LARGE SCALE GENOMIC DNA]</scope>
    <source>
        <strain evidence="3">CBS 340.73</strain>
    </source>
</reference>
<proteinExistence type="predicted"/>